<evidence type="ECO:0000259" key="5">
    <source>
        <dbReference type="PROSITE" id="PS51123"/>
    </source>
</evidence>
<dbReference type="EMBL" id="JAVRHO010000017">
    <property type="protein sequence ID" value="MDT0647461.1"/>
    <property type="molecule type" value="Genomic_DNA"/>
</dbReference>
<dbReference type="InterPro" id="IPR036737">
    <property type="entry name" value="OmpA-like_sf"/>
</dbReference>
<keyword evidence="7" id="KW-1185">Reference proteome</keyword>
<gene>
    <name evidence="6" type="ORF">RM545_12235</name>
</gene>
<dbReference type="InterPro" id="IPR006664">
    <property type="entry name" value="OMP_bac"/>
</dbReference>
<proteinExistence type="predicted"/>
<dbReference type="RefSeq" id="WP_311495570.1">
    <property type="nucleotide sequence ID" value="NZ_JAVRHO010000017.1"/>
</dbReference>
<dbReference type="Gene3D" id="2.120.10.30">
    <property type="entry name" value="TolB, C-terminal domain"/>
    <property type="match status" value="1"/>
</dbReference>
<keyword evidence="2 4" id="KW-0472">Membrane</keyword>
<dbReference type="SUPFAM" id="SSF103088">
    <property type="entry name" value="OmpA-like"/>
    <property type="match status" value="1"/>
</dbReference>
<sequence length="540" mass="60683">MKNIYRTILLTLISISAFGQKSEIKKADKLFVQRAYVDAANAYEDVADKNQEVLQNLGDSYFYTNQMQNAAEVYKLLFLRHEATVAPEYEFRFAHSLRAAGQNDEADKYFASYYDREIAFEDFQASTVDSSNLFIYETTMLATDNSASSDFGISYFGEDQITFASTRNTARPIYPWNKKPTLDLYSGNISEEGEINNVVLFSDAINTDEHESSAAFSQDGQTVYFDRTNEKRVKDTSGIRVANISILRSQMINGTWSEPEKLPFSSEEYSVEHPALSPDGSTLFFASDMPGGEGSFDLYKVAVNEDGTFGTPENLGPGINTEHREQFPFISENNTLYFASDGHLGFGNLDIYKSEGDYNEAENLGNSLNSAYDDFAFIIKEGEKNGFLASNRSGNDNLYSFTRAQYIKKTVEIEIPHEDRIYFAFDKSNITPEYQEVLDQIIDILKSSEATEIQIASHADARGTDEYNMDLSQRRAESTKNYLVEHGIAASDISTIGYGESRPVNDCTDATGCTEAEYAQNRRSVISFSTMEEVVEEETK</sequence>
<evidence type="ECO:0000313" key="7">
    <source>
        <dbReference type="Proteomes" id="UP001245285"/>
    </source>
</evidence>
<keyword evidence="3" id="KW-0998">Cell outer membrane</keyword>
<organism evidence="6 7">
    <name type="scientific">Autumnicola lenta</name>
    <dbReference type="NCBI Taxonomy" id="3075593"/>
    <lineage>
        <taxon>Bacteria</taxon>
        <taxon>Pseudomonadati</taxon>
        <taxon>Bacteroidota</taxon>
        <taxon>Flavobacteriia</taxon>
        <taxon>Flavobacteriales</taxon>
        <taxon>Flavobacteriaceae</taxon>
        <taxon>Autumnicola</taxon>
    </lineage>
</organism>
<reference evidence="6 7" key="1">
    <citation type="submission" date="2023-09" db="EMBL/GenBank/DDBJ databases">
        <authorList>
            <person name="Rey-Velasco X."/>
        </authorList>
    </citation>
    <scope>NUCLEOTIDE SEQUENCE [LARGE SCALE GENOMIC DNA]</scope>
    <source>
        <strain evidence="6 7">F260</strain>
    </source>
</reference>
<dbReference type="Gene3D" id="3.30.1330.60">
    <property type="entry name" value="OmpA-like domain"/>
    <property type="match status" value="1"/>
</dbReference>
<dbReference type="InterPro" id="IPR011659">
    <property type="entry name" value="WD40"/>
</dbReference>
<evidence type="ECO:0000256" key="2">
    <source>
        <dbReference type="ARBA" id="ARBA00023136"/>
    </source>
</evidence>
<evidence type="ECO:0000256" key="1">
    <source>
        <dbReference type="ARBA" id="ARBA00004442"/>
    </source>
</evidence>
<name>A0ABU3CME0_9FLAO</name>
<evidence type="ECO:0000256" key="4">
    <source>
        <dbReference type="PROSITE-ProRule" id="PRU00473"/>
    </source>
</evidence>
<protein>
    <submittedName>
        <fullName evidence="6">OmpA family protein</fullName>
    </submittedName>
</protein>
<dbReference type="PROSITE" id="PS51123">
    <property type="entry name" value="OMPA_2"/>
    <property type="match status" value="1"/>
</dbReference>
<dbReference type="PANTHER" id="PTHR30329:SF21">
    <property type="entry name" value="LIPOPROTEIN YIAD-RELATED"/>
    <property type="match status" value="1"/>
</dbReference>
<evidence type="ECO:0000256" key="3">
    <source>
        <dbReference type="ARBA" id="ARBA00023237"/>
    </source>
</evidence>
<dbReference type="InterPro" id="IPR011042">
    <property type="entry name" value="6-blade_b-propeller_TolB-like"/>
</dbReference>
<accession>A0ABU3CME0</accession>
<dbReference type="InterPro" id="IPR006665">
    <property type="entry name" value="OmpA-like"/>
</dbReference>
<dbReference type="InterPro" id="IPR050330">
    <property type="entry name" value="Bact_OuterMem_StrucFunc"/>
</dbReference>
<feature type="domain" description="OmpA-like" evidence="5">
    <location>
        <begin position="411"/>
        <end position="532"/>
    </location>
</feature>
<dbReference type="Pfam" id="PF07676">
    <property type="entry name" value="PD40"/>
    <property type="match status" value="3"/>
</dbReference>
<dbReference type="PANTHER" id="PTHR30329">
    <property type="entry name" value="STATOR ELEMENT OF FLAGELLAR MOTOR COMPLEX"/>
    <property type="match status" value="1"/>
</dbReference>
<comment type="subcellular location">
    <subcellularLocation>
        <location evidence="1">Cell outer membrane</location>
    </subcellularLocation>
</comment>
<dbReference type="PRINTS" id="PR01021">
    <property type="entry name" value="OMPADOMAIN"/>
</dbReference>
<comment type="caution">
    <text evidence="6">The sequence shown here is derived from an EMBL/GenBank/DDBJ whole genome shotgun (WGS) entry which is preliminary data.</text>
</comment>
<dbReference type="CDD" id="cd07185">
    <property type="entry name" value="OmpA_C-like"/>
    <property type="match status" value="1"/>
</dbReference>
<evidence type="ECO:0000313" key="6">
    <source>
        <dbReference type="EMBL" id="MDT0647461.1"/>
    </source>
</evidence>
<dbReference type="Proteomes" id="UP001245285">
    <property type="component" value="Unassembled WGS sequence"/>
</dbReference>
<dbReference type="Pfam" id="PF00691">
    <property type="entry name" value="OmpA"/>
    <property type="match status" value="1"/>
</dbReference>
<dbReference type="SUPFAM" id="SSF82171">
    <property type="entry name" value="DPP6 N-terminal domain-like"/>
    <property type="match status" value="1"/>
</dbReference>